<keyword evidence="8" id="KW-0256">Endoplasmic reticulum</keyword>
<gene>
    <name evidence="12" type="ORF">FN846DRAFT_97269</name>
</gene>
<evidence type="ECO:0000256" key="4">
    <source>
        <dbReference type="ARBA" id="ARBA00015841"/>
    </source>
</evidence>
<comment type="function">
    <text evidence="11">Participates in the formation of the lipid-linked precursor oligosaccharide for N-glycosylation. Involved in assembling the dolichol-pyrophosphate-GlcNAc(2)-Man(5) intermediate on the cytoplasmic surface of the ER.</text>
</comment>
<proteinExistence type="predicted"/>
<comment type="caution">
    <text evidence="12">The sequence shown here is derived from an EMBL/GenBank/DDBJ whole genome shotgun (WGS) entry which is preliminary data.</text>
</comment>
<dbReference type="EC" id="2.4.1.142" evidence="3"/>
<keyword evidence="5" id="KW-0328">Glycosyltransferase</keyword>
<evidence type="ECO:0000256" key="3">
    <source>
        <dbReference type="ARBA" id="ARBA00012611"/>
    </source>
</evidence>
<dbReference type="OrthoDB" id="614844at2759"/>
<evidence type="ECO:0000313" key="13">
    <source>
        <dbReference type="Proteomes" id="UP000326924"/>
    </source>
</evidence>
<comment type="subcellular location">
    <subcellularLocation>
        <location evidence="1">Endoplasmic reticulum membrane</location>
        <topology evidence="1">Single-pass membrane protein</topology>
    </subcellularLocation>
</comment>
<comment type="pathway">
    <text evidence="2">Protein modification; protein glycosylation.</text>
</comment>
<reference evidence="12 13" key="1">
    <citation type="submission" date="2019-09" db="EMBL/GenBank/DDBJ databases">
        <title>Draft genome of the ectomycorrhizal ascomycete Sphaerosporella brunnea.</title>
        <authorList>
            <consortium name="DOE Joint Genome Institute"/>
            <person name="Benucci G.M."/>
            <person name="Marozzi G."/>
            <person name="Antonielli L."/>
            <person name="Sanchez S."/>
            <person name="Marco P."/>
            <person name="Wang X."/>
            <person name="Falini L.B."/>
            <person name="Barry K."/>
            <person name="Haridas S."/>
            <person name="Lipzen A."/>
            <person name="Labutti K."/>
            <person name="Grigoriev I.V."/>
            <person name="Murat C."/>
            <person name="Martin F."/>
            <person name="Albertini E."/>
            <person name="Donnini D."/>
            <person name="Bonito G."/>
        </authorList>
    </citation>
    <scope>NUCLEOTIDE SEQUENCE [LARGE SCALE GENOMIC DNA]</scope>
    <source>
        <strain evidence="12 13">Sb_GMNB300</strain>
    </source>
</reference>
<evidence type="ECO:0000313" key="12">
    <source>
        <dbReference type="EMBL" id="KAA8901951.1"/>
    </source>
</evidence>
<sequence>MLDTSTPIKFIIYAPFKAIFQLASLLQMLLYDIPDMAGYLLLQNLPAIPTLAVAKLVTVLRGQKLVVDWHNFGYSMLG</sequence>
<dbReference type="InterPro" id="IPR026051">
    <property type="entry name" value="ALG1-like"/>
</dbReference>
<dbReference type="GO" id="GO:0004578">
    <property type="term" value="F:chitobiosyldiphosphodolichol beta-mannosyltransferase activity"/>
    <property type="evidence" value="ECO:0007669"/>
    <property type="project" value="UniProtKB-EC"/>
</dbReference>
<accession>A0A5J5ESM3</accession>
<evidence type="ECO:0000256" key="10">
    <source>
        <dbReference type="ARBA" id="ARBA00023136"/>
    </source>
</evidence>
<keyword evidence="6" id="KW-0808">Transferase</keyword>
<protein>
    <recommendedName>
        <fullName evidence="4">Chitobiosyldiphosphodolichol beta-mannosyltransferase</fullName>
        <ecNumber evidence="3">2.4.1.142</ecNumber>
    </recommendedName>
</protein>
<evidence type="ECO:0000256" key="11">
    <source>
        <dbReference type="ARBA" id="ARBA00024899"/>
    </source>
</evidence>
<dbReference type="PANTHER" id="PTHR13036:SF0">
    <property type="entry name" value="CHITOBIOSYLDIPHOSPHODOLICHOL BETA-MANNOSYLTRANSFERASE"/>
    <property type="match status" value="1"/>
</dbReference>
<evidence type="ECO:0000256" key="2">
    <source>
        <dbReference type="ARBA" id="ARBA00004922"/>
    </source>
</evidence>
<evidence type="ECO:0000256" key="7">
    <source>
        <dbReference type="ARBA" id="ARBA00022692"/>
    </source>
</evidence>
<evidence type="ECO:0000256" key="5">
    <source>
        <dbReference type="ARBA" id="ARBA00022676"/>
    </source>
</evidence>
<evidence type="ECO:0000256" key="1">
    <source>
        <dbReference type="ARBA" id="ARBA00004389"/>
    </source>
</evidence>
<dbReference type="Proteomes" id="UP000326924">
    <property type="component" value="Unassembled WGS sequence"/>
</dbReference>
<keyword evidence="13" id="KW-1185">Reference proteome</keyword>
<evidence type="ECO:0000256" key="6">
    <source>
        <dbReference type="ARBA" id="ARBA00022679"/>
    </source>
</evidence>
<dbReference type="InParanoid" id="A0A5J5ESM3"/>
<organism evidence="12 13">
    <name type="scientific">Sphaerosporella brunnea</name>
    <dbReference type="NCBI Taxonomy" id="1250544"/>
    <lineage>
        <taxon>Eukaryota</taxon>
        <taxon>Fungi</taxon>
        <taxon>Dikarya</taxon>
        <taxon>Ascomycota</taxon>
        <taxon>Pezizomycotina</taxon>
        <taxon>Pezizomycetes</taxon>
        <taxon>Pezizales</taxon>
        <taxon>Pyronemataceae</taxon>
        <taxon>Sphaerosporella</taxon>
    </lineage>
</organism>
<dbReference type="EMBL" id="VXIS01000139">
    <property type="protein sequence ID" value="KAA8901951.1"/>
    <property type="molecule type" value="Genomic_DNA"/>
</dbReference>
<name>A0A5J5ESM3_9PEZI</name>
<dbReference type="PANTHER" id="PTHR13036">
    <property type="entry name" value="BETA1,4 MANNOSYLTRANSFERASE"/>
    <property type="match status" value="1"/>
</dbReference>
<keyword evidence="10" id="KW-0472">Membrane</keyword>
<keyword evidence="9" id="KW-1133">Transmembrane helix</keyword>
<dbReference type="GO" id="GO:0005789">
    <property type="term" value="C:endoplasmic reticulum membrane"/>
    <property type="evidence" value="ECO:0007669"/>
    <property type="project" value="UniProtKB-SubCell"/>
</dbReference>
<keyword evidence="7" id="KW-0812">Transmembrane</keyword>
<dbReference type="AlphaFoldDB" id="A0A5J5ESM3"/>
<evidence type="ECO:0000256" key="8">
    <source>
        <dbReference type="ARBA" id="ARBA00022824"/>
    </source>
</evidence>
<evidence type="ECO:0000256" key="9">
    <source>
        <dbReference type="ARBA" id="ARBA00022989"/>
    </source>
</evidence>